<organism evidence="2 3">
    <name type="scientific">Cladobotryum mycophilum</name>
    <dbReference type="NCBI Taxonomy" id="491253"/>
    <lineage>
        <taxon>Eukaryota</taxon>
        <taxon>Fungi</taxon>
        <taxon>Dikarya</taxon>
        <taxon>Ascomycota</taxon>
        <taxon>Pezizomycotina</taxon>
        <taxon>Sordariomycetes</taxon>
        <taxon>Hypocreomycetidae</taxon>
        <taxon>Hypocreales</taxon>
        <taxon>Hypocreaceae</taxon>
        <taxon>Cladobotryum</taxon>
    </lineage>
</organism>
<comment type="caution">
    <text evidence="2">The sequence shown here is derived from an EMBL/GenBank/DDBJ whole genome shotgun (WGS) entry which is preliminary data.</text>
</comment>
<evidence type="ECO:0000313" key="2">
    <source>
        <dbReference type="EMBL" id="KAK5988023.1"/>
    </source>
</evidence>
<keyword evidence="3" id="KW-1185">Reference proteome</keyword>
<reference evidence="2 3" key="1">
    <citation type="submission" date="2024-01" db="EMBL/GenBank/DDBJ databases">
        <title>Complete genome of Cladobotryum mycophilum ATHUM6906.</title>
        <authorList>
            <person name="Christinaki A.C."/>
            <person name="Myridakis A.I."/>
            <person name="Kouvelis V.N."/>
        </authorList>
    </citation>
    <scope>NUCLEOTIDE SEQUENCE [LARGE SCALE GENOMIC DNA]</scope>
    <source>
        <strain evidence="2 3">ATHUM6906</strain>
    </source>
</reference>
<gene>
    <name evidence="2" type="ORF">PT974_12159</name>
</gene>
<evidence type="ECO:0000256" key="1">
    <source>
        <dbReference type="SAM" id="MobiDB-lite"/>
    </source>
</evidence>
<accession>A0ABR0S780</accession>
<sequence>MMEAATLPSSKEESTVTIRIGTNDYLVDVTRMPYFESYIRFQQSTGQNTTAVVTHDDLPFFDIINDGVTNGFRQFFRKMPTQLDDYHVLCETLEFLCVDVVSNRNLHDIMKDLRTGKMDWDPEERRDVTFRSLARDSAFRLLYLFLLGDFNSEVKDTNAAYNAALFVVSHRAIFKLKARKMVREAFEERFDISDKQLKELNKWTIDSSFSEEEEDVTTAAEDTDFGSDWSY</sequence>
<feature type="compositionally biased region" description="Acidic residues" evidence="1">
    <location>
        <begin position="210"/>
        <end position="225"/>
    </location>
</feature>
<dbReference type="Proteomes" id="UP001338125">
    <property type="component" value="Unassembled WGS sequence"/>
</dbReference>
<proteinExistence type="predicted"/>
<protein>
    <recommendedName>
        <fullName evidence="4">BTB domain-containing protein</fullName>
    </recommendedName>
</protein>
<evidence type="ECO:0008006" key="4">
    <source>
        <dbReference type="Google" id="ProtNLM"/>
    </source>
</evidence>
<dbReference type="EMBL" id="JAVFKD010000016">
    <property type="protein sequence ID" value="KAK5988023.1"/>
    <property type="molecule type" value="Genomic_DNA"/>
</dbReference>
<feature type="region of interest" description="Disordered" evidence="1">
    <location>
        <begin position="210"/>
        <end position="231"/>
    </location>
</feature>
<evidence type="ECO:0000313" key="3">
    <source>
        <dbReference type="Proteomes" id="UP001338125"/>
    </source>
</evidence>
<name>A0ABR0S780_9HYPO</name>